<name>A0A9R1D735_9EURY</name>
<feature type="domain" description="Transcription regulator TrmB N-terminal" evidence="1">
    <location>
        <begin position="45"/>
        <end position="104"/>
    </location>
</feature>
<dbReference type="InterPro" id="IPR036388">
    <property type="entry name" value="WH-like_DNA-bd_sf"/>
</dbReference>
<dbReference type="InterPro" id="IPR002831">
    <property type="entry name" value="Tscrpt_reg_TrmB_N"/>
</dbReference>
<dbReference type="EMBL" id="JAHLKM010000018">
    <property type="protein sequence ID" value="MCQ4334168.1"/>
    <property type="molecule type" value="Genomic_DNA"/>
</dbReference>
<protein>
    <submittedName>
        <fullName evidence="2">TrmB family transcriptional regulator</fullName>
    </submittedName>
</protein>
<comment type="caution">
    <text evidence="2">The sequence shown here is derived from an EMBL/GenBank/DDBJ whole genome shotgun (WGS) entry which is preliminary data.</text>
</comment>
<accession>A0A9R1D735</accession>
<dbReference type="Pfam" id="PF01978">
    <property type="entry name" value="TrmB"/>
    <property type="match status" value="1"/>
</dbReference>
<dbReference type="Gene3D" id="1.10.10.10">
    <property type="entry name" value="Winged helix-like DNA-binding domain superfamily/Winged helix DNA-binding domain"/>
    <property type="match status" value="1"/>
</dbReference>
<evidence type="ECO:0000259" key="1">
    <source>
        <dbReference type="Pfam" id="PF01978"/>
    </source>
</evidence>
<dbReference type="SUPFAM" id="SSF46785">
    <property type="entry name" value="Winged helix' DNA-binding domain"/>
    <property type="match status" value="1"/>
</dbReference>
<dbReference type="Proteomes" id="UP001139494">
    <property type="component" value="Unassembled WGS sequence"/>
</dbReference>
<sequence>MSSQQGADSVLSRPMSTEKLFYPNRTESEWIEQLGIDEPAYRDVLETVFGLRTQTVATYAALLEESGQTTEQLADRFDRDRSNVNRWLSELHRAGLVFRHRRIPETGGFFYEYYPIPDSLREAVLKEAIEQWKETAVGAVTAEESRSE</sequence>
<proteinExistence type="predicted"/>
<dbReference type="AlphaFoldDB" id="A0A9R1D735"/>
<evidence type="ECO:0000313" key="2">
    <source>
        <dbReference type="EMBL" id="MCQ4334168.1"/>
    </source>
</evidence>
<keyword evidence="3" id="KW-1185">Reference proteome</keyword>
<evidence type="ECO:0000313" key="3">
    <source>
        <dbReference type="Proteomes" id="UP001139494"/>
    </source>
</evidence>
<dbReference type="InterPro" id="IPR036390">
    <property type="entry name" value="WH_DNA-bd_sf"/>
</dbReference>
<reference evidence="2" key="1">
    <citation type="journal article" date="2023" name="Front. Microbiol.">
        <title>Genomic-based phylogenetic and metabolic analyses of the genus Natronomonas, and description of Natronomonas aquatica sp. nov.</title>
        <authorList>
            <person name="Garcia-Roldan A."/>
            <person name="Duran-Viseras A."/>
            <person name="de la Haba R.R."/>
            <person name="Corral P."/>
            <person name="Sanchez-Porro C."/>
            <person name="Ventosa A."/>
        </authorList>
    </citation>
    <scope>NUCLEOTIDE SEQUENCE</scope>
    <source>
        <strain evidence="2">F2-12</strain>
    </source>
</reference>
<dbReference type="RefSeq" id="WP_256030204.1">
    <property type="nucleotide sequence ID" value="NZ_JAHLKM010000018.1"/>
</dbReference>
<gene>
    <name evidence="2" type="ORF">KM295_11900</name>
</gene>
<organism evidence="2 3">
    <name type="scientific">Natronomonas aquatica</name>
    <dbReference type="NCBI Taxonomy" id="2841590"/>
    <lineage>
        <taxon>Archaea</taxon>
        <taxon>Methanobacteriati</taxon>
        <taxon>Methanobacteriota</taxon>
        <taxon>Stenosarchaea group</taxon>
        <taxon>Halobacteria</taxon>
        <taxon>Halobacteriales</taxon>
        <taxon>Natronomonadaceae</taxon>
        <taxon>Natronomonas</taxon>
    </lineage>
</organism>